<name>A0ABV1IWU0_9FIRM</name>
<keyword evidence="2" id="KW-0946">Virion</keyword>
<accession>A0ABV1IWU0</accession>
<protein>
    <submittedName>
        <fullName evidence="2">Spore coat protein CotJB</fullName>
    </submittedName>
</protein>
<keyword evidence="2" id="KW-0167">Capsid protein</keyword>
<dbReference type="RefSeq" id="WP_022374451.1">
    <property type="nucleotide sequence ID" value="NZ_JAOQJG010000004.1"/>
</dbReference>
<sequence length="87" mass="10288">MNQYDKKKLLNYIDTVSFALIDTTLYLDTHPNDQKAINHFNQYQKARKQALKEYARNFEPLTIDSADIDDHFTWATDSWPWMKKGGC</sequence>
<dbReference type="EMBL" id="JBBNIN010000017">
    <property type="protein sequence ID" value="MEQ2711679.1"/>
    <property type="molecule type" value="Genomic_DNA"/>
</dbReference>
<proteinExistence type="predicted"/>
<reference evidence="2 3" key="1">
    <citation type="submission" date="2024-04" db="EMBL/GenBank/DDBJ databases">
        <title>Human intestinal bacterial collection.</title>
        <authorList>
            <person name="Pauvert C."/>
            <person name="Hitch T.C.A."/>
            <person name="Clavel T."/>
        </authorList>
    </citation>
    <scope>NUCLEOTIDE SEQUENCE [LARGE SCALE GENOMIC DNA]</scope>
    <source>
        <strain evidence="2 3">CLA-AA-H249</strain>
    </source>
</reference>
<feature type="domain" description="Protein CotJB" evidence="1">
    <location>
        <begin position="8"/>
        <end position="81"/>
    </location>
</feature>
<dbReference type="InterPro" id="IPR024207">
    <property type="entry name" value="CotJB_dom"/>
</dbReference>
<evidence type="ECO:0000259" key="1">
    <source>
        <dbReference type="Pfam" id="PF12652"/>
    </source>
</evidence>
<gene>
    <name evidence="2" type="ORF">AAAU51_10915</name>
</gene>
<evidence type="ECO:0000313" key="3">
    <source>
        <dbReference type="Proteomes" id="UP001482154"/>
    </source>
</evidence>
<comment type="caution">
    <text evidence="2">The sequence shown here is derived from an EMBL/GenBank/DDBJ whole genome shotgun (WGS) entry which is preliminary data.</text>
</comment>
<dbReference type="Pfam" id="PF12652">
    <property type="entry name" value="CotJB"/>
    <property type="match status" value="1"/>
</dbReference>
<keyword evidence="3" id="KW-1185">Reference proteome</keyword>
<evidence type="ECO:0000313" key="2">
    <source>
        <dbReference type="EMBL" id="MEQ2711679.1"/>
    </source>
</evidence>
<organism evidence="2 3">
    <name type="scientific">Anaerostipes amylophilus</name>
    <dbReference type="NCBI Taxonomy" id="2981779"/>
    <lineage>
        <taxon>Bacteria</taxon>
        <taxon>Bacillati</taxon>
        <taxon>Bacillota</taxon>
        <taxon>Clostridia</taxon>
        <taxon>Lachnospirales</taxon>
        <taxon>Lachnospiraceae</taxon>
        <taxon>Anaerostipes</taxon>
    </lineage>
</organism>
<dbReference type="Proteomes" id="UP001482154">
    <property type="component" value="Unassembled WGS sequence"/>
</dbReference>